<comment type="caution">
    <text evidence="1">The sequence shown here is derived from an EMBL/GenBank/DDBJ whole genome shotgun (WGS) entry which is preliminary data.</text>
</comment>
<name>A0A3R7GLI0_CLOSI</name>
<proteinExistence type="predicted"/>
<organism evidence="1 2">
    <name type="scientific">Clonorchis sinensis</name>
    <name type="common">Chinese liver fluke</name>
    <dbReference type="NCBI Taxonomy" id="79923"/>
    <lineage>
        <taxon>Eukaryota</taxon>
        <taxon>Metazoa</taxon>
        <taxon>Spiralia</taxon>
        <taxon>Lophotrochozoa</taxon>
        <taxon>Platyhelminthes</taxon>
        <taxon>Trematoda</taxon>
        <taxon>Digenea</taxon>
        <taxon>Opisthorchiida</taxon>
        <taxon>Opisthorchiata</taxon>
        <taxon>Opisthorchiidae</taxon>
        <taxon>Clonorchis</taxon>
    </lineage>
</organism>
<keyword evidence="2" id="KW-1185">Reference proteome</keyword>
<dbReference type="AlphaFoldDB" id="A0A3R7GLI0"/>
<dbReference type="InParanoid" id="A0A3R7GLI0"/>
<gene>
    <name evidence="1" type="ORF">CSKR_109198</name>
</gene>
<reference evidence="1 2" key="1">
    <citation type="journal article" date="2018" name="Biotechnol. Adv.">
        <title>Improved genomic resources and new bioinformatic workflow for the carcinogenic parasite Clonorchis sinensis: Biotechnological implications.</title>
        <authorList>
            <person name="Wang D."/>
            <person name="Korhonen P.K."/>
            <person name="Gasser R.B."/>
            <person name="Young N.D."/>
        </authorList>
    </citation>
    <scope>NUCLEOTIDE SEQUENCE [LARGE SCALE GENOMIC DNA]</scope>
    <source>
        <strain evidence="1">Cs-k2</strain>
    </source>
</reference>
<dbReference type="STRING" id="79923.A0A3R7GLI0"/>
<evidence type="ECO:0000313" key="1">
    <source>
        <dbReference type="EMBL" id="KAG5451769.1"/>
    </source>
</evidence>
<evidence type="ECO:0000313" key="2">
    <source>
        <dbReference type="Proteomes" id="UP000286415"/>
    </source>
</evidence>
<reference evidence="1 2" key="2">
    <citation type="journal article" date="2021" name="Genomics">
        <title>High-quality reference genome for Clonorchis sinensis.</title>
        <authorList>
            <person name="Young N.D."/>
            <person name="Stroehlein A.J."/>
            <person name="Kinkar L."/>
            <person name="Wang T."/>
            <person name="Sohn W.M."/>
            <person name="Chang B.C.H."/>
            <person name="Kaur P."/>
            <person name="Weisz D."/>
            <person name="Dudchenko O."/>
            <person name="Aiden E.L."/>
            <person name="Korhonen P.K."/>
            <person name="Gasser R.B."/>
        </authorList>
    </citation>
    <scope>NUCLEOTIDE SEQUENCE [LARGE SCALE GENOMIC DNA]</scope>
    <source>
        <strain evidence="1">Cs-k2</strain>
    </source>
</reference>
<dbReference type="Proteomes" id="UP000286415">
    <property type="component" value="Unassembled WGS sequence"/>
</dbReference>
<sequence length="217" mass="24509">MQMHDHFYGTSRHMFQSPTWRARRLFVRPLTIDQPGMRDSVCVSGTPPNIAQGVAEVKPLPDEVTYPPADISSFFTTCSINLCASLEEPSAKYYAGLARRQRNYQTFRTISPTWNPAESLVCDVSGQLNVTHQVASCFSCYDNRDIAIDVAENSSTAHDRFRPSWGPSGRRSPRGSVKLMFYSNPNRTDFDKYTHLQINLVFARDSPGTQLNLSFVM</sequence>
<protein>
    <submittedName>
        <fullName evidence="1">Uncharacterized protein</fullName>
    </submittedName>
</protein>
<dbReference type="EMBL" id="NIRI02000042">
    <property type="protein sequence ID" value="KAG5451769.1"/>
    <property type="molecule type" value="Genomic_DNA"/>
</dbReference>
<accession>A0A3R7GLI0</accession>